<feature type="region of interest" description="Disordered" evidence="1">
    <location>
        <begin position="407"/>
        <end position="439"/>
    </location>
</feature>
<feature type="compositionally biased region" description="Low complexity" evidence="1">
    <location>
        <begin position="1947"/>
        <end position="1962"/>
    </location>
</feature>
<name>A0ABU2GKM4_9EURY</name>
<dbReference type="RefSeq" id="WP_310925857.1">
    <property type="nucleotide sequence ID" value="NZ_JAMQOP010000005.1"/>
</dbReference>
<reference evidence="2 3" key="1">
    <citation type="submission" date="2022-06" db="EMBL/GenBank/DDBJ databases">
        <title>Halogeometricum sp. a new haloarchaeum isolate from saline soil.</title>
        <authorList>
            <person name="Strakova D."/>
            <person name="Galisteo C."/>
            <person name="Sanchez-Porro C."/>
            <person name="Ventosa A."/>
        </authorList>
    </citation>
    <scope>NUCLEOTIDE SEQUENCE [LARGE SCALE GENOMIC DNA]</scope>
    <source>
        <strain evidence="2 3">S1BR25-6</strain>
    </source>
</reference>
<feature type="compositionally biased region" description="Polar residues" evidence="1">
    <location>
        <begin position="408"/>
        <end position="426"/>
    </location>
</feature>
<dbReference type="PANTHER" id="PTHR32387:SF0">
    <property type="entry name" value="PROTEIN NO VEIN"/>
    <property type="match status" value="1"/>
</dbReference>
<dbReference type="GO" id="GO:0005524">
    <property type="term" value="F:ATP binding"/>
    <property type="evidence" value="ECO:0007669"/>
    <property type="project" value="UniProtKB-KW"/>
</dbReference>
<keyword evidence="3" id="KW-1185">Reference proteome</keyword>
<keyword evidence="2" id="KW-0067">ATP-binding</keyword>
<dbReference type="NCBIfam" id="NF047352">
    <property type="entry name" value="P_loop_sacsin"/>
    <property type="match status" value="1"/>
</dbReference>
<gene>
    <name evidence="2" type="ORF">NDI76_19500</name>
</gene>
<proteinExistence type="predicted"/>
<dbReference type="Gene3D" id="3.30.565.10">
    <property type="entry name" value="Histidine kinase-like ATPase, C-terminal domain"/>
    <property type="match status" value="1"/>
</dbReference>
<evidence type="ECO:0000313" key="3">
    <source>
        <dbReference type="Proteomes" id="UP001257060"/>
    </source>
</evidence>
<dbReference type="InterPro" id="IPR036890">
    <property type="entry name" value="HATPase_C_sf"/>
</dbReference>
<sequence>MSQTQLIQDTIADRCRTEHQELLDGLANKSAWSKEAELGAGNRMVASTHDNRTILELVQNARDAIREGPADCGAVSIIVGPESLLIANTGAPFRLHDEDVFEAVTSLGRSEKARKRGSIGEKGVGLKSVLQLSEAFSIRSTVDTDAGDGTTSVAAQFSRARTSRMLLGAYRQLLDSDTEFYDQLTEGKCSTKTVDACRDLLEDLPVKVADWDDEPVPPHVDVNGITRAAAAGKTPPSPLNVLGDLPRLSLFRYPFVAVDGAGQDTPTEQLAERLLQAEESSGTATAQLGKRLTDRLEQATGQYQTVVKLDYTDRDWSELLDAIGGRLDDIDSDAVAQFDDYRETPRVAELGTYQQDRQEEFWDECTALTPETLILLGQLERIDFLKVSRNGTDGQLELEEYRDVSIQPGETRSSGQESLIERQTVTVEEREGNTETSSTLRKEFRLYSRSLDPADLPDTDDDTSTEDKDDYYDVRILFERPRPADDQWAPTAKPLSLYYPIEEARTPFPFVVHAPFQVSFDRQRLESDDPLNHALLNELPGIVATAAEDLARARADSMAREEMANAYRPWLPWLLLPVADVAERTPEFLYKAIEQTLARLRETSLVPVDGGGVRNPTEVLLDPDRLTAFEALRNHEDDGEAPIPPKSVIANGQQWRDRAVEASILESDRFRTHAARIGLTTVIDQLFDDETGRGCIDILRELWGINPEDSTAAGVETDWAVSVEKERYAVAYFEAIKAALDRHGDTDDEGDDVGDAARQLGQWRVPLLPAEAHTGDGDVDVGGDSGQTTHLVRAASRARGKDAPQYQRSERIVFRRTEKRESGDRQVDRLPTPPTGLPVFIIPFDTHWDGLLKQHSRTWGTRELDSPTVFYRRVAAEAGGFSTDPEFDIEVLSYLVQLYRQITASSGSDWLVPEPYVQRRFNDVEKLVRSGSFGATPDDYETFVERRYTQRIPLPSADGRSQPAEELVFSSAWADRFFEAAEMLAADDHIEDPFEDEDEERIRPGQLRRWGHAIKCADVAVPTSRPRLAPPDDEQWDGLLDRVDVTKEEGGIWRLNCLIHLGVQIGPQIDWAWLFPGRGKQERRTGSISASEAQSLAAGEVSVEEDSPFEPPETLVQRYCEISWRAENHPAFTADHSTMCQRNWLDCNPATWAGGGSDVAILTWWYFTELDAIADPEQAAAYRDAIVLLWPELEDALLETAWVCDGHNLKEPDETIPALGLVQLREAALWPVEELGAEDDGADEFIDLDPERLHTATYLVTTADEQPRGAEQYLPRLDFAALKQNVELRLLESDGLPNALNLNAVAQGLGAIAVEELTTAAAAVRLDWFLDRRSTSGGAVDRPLRELQSAFTIRANSAPAYGLMRRLVSTTHLKRELSDQAPQQAWQRRDIWHTGTRVPITRNQNSFSLAIGAEASPVDRIDMRIYSKQLPQYARDQLEPTGVGIVERPRREAAEVANVLGRGTGEDLAVDFGIEKRTQVPELETVSGEHEDIVGNDAITDLRQTLQGKLEYLLAAYLASSQSPDLEDAYMKLSIAMKKDIGIVASDSTGAMRRRSAEWTPVESAATGGPRIAIFSDALAEHRDGANEGIPAYLAAEGLAQVIEQYDLREVFENILFKRREALDSEYQDELQTVEHEVTALRERRLDRVNRALTALVETVDPGAGLPDVDSPDIEAALRDLRTARSIVENDDDRHLLLDGWLTCLQDVGLSLGVAASCIEAAATDDEGTRQELLCTVAGGVSIDLDELVDSDPVWRIINDWQVSDAAAQLRDYLAAVVKLQTFWATLDDHEDGGEEAIELAISRARHEDAPPGPLSKTSSFIPYPERLPKAIQQRPLGALAYVDDGPIPTVLWTAVTDWCQKERTALVSSDVVFDDERIEKLLDGLVAAVAEPQHSGESVRKAFSDYTGGGIGTSRTRVKQRRQEQTTRWVSNEDEQLETISTTGLSAAGSPASNGSPSVGNTRGTGSDHQNAEIDDERGREGELICLGRIWQQFRSVSAEQRAQILDFIETWREAEAWRLQSVASIAGSLDSAALEDMSGAESLLDILRTPELADSFRERAAFHAIFDVSDERGPGFDLIDPFGAATVSGDSSEWTPEDMRRVEVKTIAADRAAKGRIKLTGNEFRMARRPGPGHHGAGDGTVYQYLVRIVALPTGWRENVAEATVWDIEDVISFAEFDSSDEPLWEKLRGGSFYVEFGTGD</sequence>
<dbReference type="Proteomes" id="UP001257060">
    <property type="component" value="Unassembled WGS sequence"/>
</dbReference>
<feature type="region of interest" description="Disordered" evidence="1">
    <location>
        <begin position="1894"/>
        <end position="1978"/>
    </location>
</feature>
<comment type="caution">
    <text evidence="2">The sequence shown here is derived from an EMBL/GenBank/DDBJ whole genome shotgun (WGS) entry which is preliminary data.</text>
</comment>
<keyword evidence="2" id="KW-0547">Nucleotide-binding</keyword>
<protein>
    <submittedName>
        <fullName evidence="2">ATP-binding protein</fullName>
    </submittedName>
</protein>
<dbReference type="SUPFAM" id="SSF55874">
    <property type="entry name" value="ATPase domain of HSP90 chaperone/DNA topoisomerase II/histidine kinase"/>
    <property type="match status" value="1"/>
</dbReference>
<dbReference type="EMBL" id="JAMQOP010000005">
    <property type="protein sequence ID" value="MDS0300936.1"/>
    <property type="molecule type" value="Genomic_DNA"/>
</dbReference>
<organism evidence="2 3">
    <name type="scientific">Halogeometricum salsisoli</name>
    <dbReference type="NCBI Taxonomy" id="2950536"/>
    <lineage>
        <taxon>Archaea</taxon>
        <taxon>Methanobacteriati</taxon>
        <taxon>Methanobacteriota</taxon>
        <taxon>Stenosarchaea group</taxon>
        <taxon>Halobacteria</taxon>
        <taxon>Halobacteriales</taxon>
        <taxon>Haloferacaceae</taxon>
        <taxon>Halogeometricum</taxon>
    </lineage>
</organism>
<dbReference type="PANTHER" id="PTHR32387">
    <property type="entry name" value="WU:FJ29H11"/>
    <property type="match status" value="1"/>
</dbReference>
<accession>A0ABU2GKM4</accession>
<evidence type="ECO:0000313" key="2">
    <source>
        <dbReference type="EMBL" id="MDS0300936.1"/>
    </source>
</evidence>
<evidence type="ECO:0000256" key="1">
    <source>
        <dbReference type="SAM" id="MobiDB-lite"/>
    </source>
</evidence>
<dbReference type="InterPro" id="IPR052957">
    <property type="entry name" value="Auxin_embryo_med"/>
</dbReference>